<evidence type="ECO:0000313" key="1">
    <source>
        <dbReference type="EMBL" id="KAJ8936958.1"/>
    </source>
</evidence>
<organism evidence="1 2">
    <name type="scientific">Aromia moschata</name>
    <dbReference type="NCBI Taxonomy" id="1265417"/>
    <lineage>
        <taxon>Eukaryota</taxon>
        <taxon>Metazoa</taxon>
        <taxon>Ecdysozoa</taxon>
        <taxon>Arthropoda</taxon>
        <taxon>Hexapoda</taxon>
        <taxon>Insecta</taxon>
        <taxon>Pterygota</taxon>
        <taxon>Neoptera</taxon>
        <taxon>Endopterygota</taxon>
        <taxon>Coleoptera</taxon>
        <taxon>Polyphaga</taxon>
        <taxon>Cucujiformia</taxon>
        <taxon>Chrysomeloidea</taxon>
        <taxon>Cerambycidae</taxon>
        <taxon>Cerambycinae</taxon>
        <taxon>Callichromatini</taxon>
        <taxon>Aromia</taxon>
    </lineage>
</organism>
<sequence length="281" mass="33080">DFNLNYTSNDFYNVKFKNLLNIYGVTQCVTRFTRITDNSSSLVDYVLTNFDELDVRVHHIPKITDHSVISVNFCKNKAFLGTNIVKAFRNFSTLKMHDINLELINTDFFIKLNRQRIVCLGMILKLRINLSKEMLHTNNLSTIEMKNYRNEVVNLLKAKKQQYYYNKIDTYKHNSVKMWKTLKTLMNTKNVSSNIRSIQFDIEGDIKEIKDDTNIAEQFNVYFIESIKDIINNIDTDNNWNDIDNNVNIQSKFDEFKLINLCDLSKIINNLDGRCSIHEKE</sequence>
<feature type="non-terminal residue" evidence="1">
    <location>
        <position position="1"/>
    </location>
</feature>
<proteinExistence type="predicted"/>
<gene>
    <name evidence="1" type="ORF">NQ318_015619</name>
</gene>
<dbReference type="Proteomes" id="UP001162162">
    <property type="component" value="Unassembled WGS sequence"/>
</dbReference>
<dbReference type="AlphaFoldDB" id="A0AAV8XET8"/>
<reference evidence="1" key="1">
    <citation type="journal article" date="2023" name="Insect Mol. Biol.">
        <title>Genome sequencing provides insights into the evolution of gene families encoding plant cell wall-degrading enzymes in longhorned beetles.</title>
        <authorList>
            <person name="Shin N.R."/>
            <person name="Okamura Y."/>
            <person name="Kirsch R."/>
            <person name="Pauchet Y."/>
        </authorList>
    </citation>
    <scope>NUCLEOTIDE SEQUENCE</scope>
    <source>
        <strain evidence="1">AMC_N1</strain>
    </source>
</reference>
<accession>A0AAV8XET8</accession>
<comment type="caution">
    <text evidence="1">The sequence shown here is derived from an EMBL/GenBank/DDBJ whole genome shotgun (WGS) entry which is preliminary data.</text>
</comment>
<evidence type="ECO:0000313" key="2">
    <source>
        <dbReference type="Proteomes" id="UP001162162"/>
    </source>
</evidence>
<name>A0AAV8XET8_9CUCU</name>
<dbReference type="EMBL" id="JAPWTK010000698">
    <property type="protein sequence ID" value="KAJ8936958.1"/>
    <property type="molecule type" value="Genomic_DNA"/>
</dbReference>
<keyword evidence="2" id="KW-1185">Reference proteome</keyword>
<protein>
    <submittedName>
        <fullName evidence="1">Uncharacterized protein</fullName>
    </submittedName>
</protein>